<keyword evidence="3 8" id="KW-0813">Transport</keyword>
<evidence type="ECO:0000313" key="10">
    <source>
        <dbReference type="EMBL" id="MDQ0511744.1"/>
    </source>
</evidence>
<feature type="transmembrane region" description="Helical" evidence="8">
    <location>
        <begin position="20"/>
        <end position="41"/>
    </location>
</feature>
<dbReference type="CDD" id="cd06261">
    <property type="entry name" value="TM_PBP2"/>
    <property type="match status" value="1"/>
</dbReference>
<protein>
    <submittedName>
        <fullName evidence="10">Spermidine/putrescine transport system permease protein</fullName>
    </submittedName>
</protein>
<dbReference type="InterPro" id="IPR000515">
    <property type="entry name" value="MetI-like"/>
</dbReference>
<evidence type="ECO:0000256" key="1">
    <source>
        <dbReference type="ARBA" id="ARBA00004651"/>
    </source>
</evidence>
<dbReference type="PROSITE" id="PS50928">
    <property type="entry name" value="ABC_TM1"/>
    <property type="match status" value="1"/>
</dbReference>
<evidence type="ECO:0000256" key="8">
    <source>
        <dbReference type="RuleBase" id="RU363032"/>
    </source>
</evidence>
<comment type="caution">
    <text evidence="10">The sequence shown here is derived from an EMBL/GenBank/DDBJ whole genome shotgun (WGS) entry which is preliminary data.</text>
</comment>
<reference evidence="10 11" key="1">
    <citation type="submission" date="2023-07" db="EMBL/GenBank/DDBJ databases">
        <title>Genomic Encyclopedia of Type Strains, Phase IV (KMG-IV): sequencing the most valuable type-strain genomes for metagenomic binning, comparative biology and taxonomic classification.</title>
        <authorList>
            <person name="Goeker M."/>
        </authorList>
    </citation>
    <scope>NUCLEOTIDE SEQUENCE [LARGE SCALE GENOMIC DNA]</scope>
    <source>
        <strain evidence="10 11">DSM 15561</strain>
    </source>
</reference>
<evidence type="ECO:0000259" key="9">
    <source>
        <dbReference type="PROSITE" id="PS50928"/>
    </source>
</evidence>
<comment type="similarity">
    <text evidence="2">Belongs to the binding-protein-dependent transport system permease family. CysTW subfamily.</text>
</comment>
<dbReference type="InterPro" id="IPR035906">
    <property type="entry name" value="MetI-like_sf"/>
</dbReference>
<feature type="transmembrane region" description="Helical" evidence="8">
    <location>
        <begin position="242"/>
        <end position="263"/>
    </location>
</feature>
<evidence type="ECO:0000313" key="11">
    <source>
        <dbReference type="Proteomes" id="UP001235094"/>
    </source>
</evidence>
<organism evidence="10 11">
    <name type="scientific">Ancylobacter amanitiformis</name>
    <dbReference type="NCBI Taxonomy" id="217069"/>
    <lineage>
        <taxon>Bacteria</taxon>
        <taxon>Pseudomonadati</taxon>
        <taxon>Pseudomonadota</taxon>
        <taxon>Alphaproteobacteria</taxon>
        <taxon>Hyphomicrobiales</taxon>
        <taxon>Xanthobacteraceae</taxon>
        <taxon>Ancylobacter</taxon>
    </lineage>
</organism>
<name>A0ABU0LSQ7_9HYPH</name>
<dbReference type="PANTHER" id="PTHR43848:SF2">
    <property type="entry name" value="PUTRESCINE TRANSPORT SYSTEM PERMEASE PROTEIN POTI"/>
    <property type="match status" value="1"/>
</dbReference>
<evidence type="ECO:0000256" key="2">
    <source>
        <dbReference type="ARBA" id="ARBA00007069"/>
    </source>
</evidence>
<keyword evidence="5 8" id="KW-0812">Transmembrane</keyword>
<feature type="transmembrane region" description="Helical" evidence="8">
    <location>
        <begin position="116"/>
        <end position="134"/>
    </location>
</feature>
<comment type="subcellular location">
    <subcellularLocation>
        <location evidence="1 8">Cell membrane</location>
        <topology evidence="1 8">Multi-pass membrane protein</topology>
    </subcellularLocation>
</comment>
<evidence type="ECO:0000256" key="3">
    <source>
        <dbReference type="ARBA" id="ARBA00022448"/>
    </source>
</evidence>
<keyword evidence="6 8" id="KW-1133">Transmembrane helix</keyword>
<keyword evidence="11" id="KW-1185">Reference proteome</keyword>
<feature type="transmembrane region" description="Helical" evidence="8">
    <location>
        <begin position="70"/>
        <end position="96"/>
    </location>
</feature>
<evidence type="ECO:0000256" key="5">
    <source>
        <dbReference type="ARBA" id="ARBA00022692"/>
    </source>
</evidence>
<dbReference type="SUPFAM" id="SSF161098">
    <property type="entry name" value="MetI-like"/>
    <property type="match status" value="1"/>
</dbReference>
<feature type="transmembrane region" description="Helical" evidence="8">
    <location>
        <begin position="212"/>
        <end position="230"/>
    </location>
</feature>
<evidence type="ECO:0000256" key="6">
    <source>
        <dbReference type="ARBA" id="ARBA00022989"/>
    </source>
</evidence>
<gene>
    <name evidence="10" type="ORF">QOZ99_002643</name>
</gene>
<evidence type="ECO:0000256" key="4">
    <source>
        <dbReference type="ARBA" id="ARBA00022475"/>
    </source>
</evidence>
<keyword evidence="7 8" id="KW-0472">Membrane</keyword>
<proteinExistence type="inferred from homology"/>
<dbReference type="Gene3D" id="1.10.3720.10">
    <property type="entry name" value="MetI-like"/>
    <property type="match status" value="1"/>
</dbReference>
<dbReference type="RefSeq" id="WP_306890441.1">
    <property type="nucleotide sequence ID" value="NZ_JAUSVR010000008.1"/>
</dbReference>
<dbReference type="Pfam" id="PF00528">
    <property type="entry name" value="BPD_transp_1"/>
    <property type="match status" value="1"/>
</dbReference>
<feature type="domain" description="ABC transmembrane type-1" evidence="9">
    <location>
        <begin position="72"/>
        <end position="260"/>
    </location>
</feature>
<dbReference type="Proteomes" id="UP001235094">
    <property type="component" value="Unassembled WGS sequence"/>
</dbReference>
<evidence type="ECO:0000256" key="7">
    <source>
        <dbReference type="ARBA" id="ARBA00023136"/>
    </source>
</evidence>
<dbReference type="EMBL" id="JAUSVR010000008">
    <property type="protein sequence ID" value="MDQ0511744.1"/>
    <property type="molecule type" value="Genomic_DNA"/>
</dbReference>
<accession>A0ABU0LSQ7</accession>
<feature type="transmembrane region" description="Helical" evidence="8">
    <location>
        <begin position="183"/>
        <end position="205"/>
    </location>
</feature>
<sequence length="273" mass="28885">MSPAAAPAPSAPGRPRWLGVYLVAYLVFLYLPIVLIPLFSFNDSVQAAFPLKGFTLDWYRGLAGNAALKAALMTSLGIGVCAAFLATLCGMTIAYAELTLRSRLSRLIAGLARMPILIPGVVVGISLLIAVNLVGLGPSRLAIVLGHVLVALPTTVIIIRGSLAAVPRSLPEAAQDLGASDAIVFRRVMLPLALPAAVSAFMLAFLTSFDEFIVAFFLAGTQPTLPLYIWSQLRFPKSLPTVMALGTAILVSSILIAGAAELLRRRGLRRLPL</sequence>
<feature type="transmembrane region" description="Helical" evidence="8">
    <location>
        <begin position="141"/>
        <end position="163"/>
    </location>
</feature>
<keyword evidence="4" id="KW-1003">Cell membrane</keyword>
<dbReference type="PANTHER" id="PTHR43848">
    <property type="entry name" value="PUTRESCINE TRANSPORT SYSTEM PERMEASE PROTEIN POTI"/>
    <property type="match status" value="1"/>
</dbReference>
<dbReference type="InterPro" id="IPR051789">
    <property type="entry name" value="Bact_Polyamine_Transport"/>
</dbReference>